<accession>A0ABN1EC41</accession>
<organism evidence="3 4">
    <name type="scientific">Rhizomicrobium electricum</name>
    <dbReference type="NCBI Taxonomy" id="480070"/>
    <lineage>
        <taxon>Bacteria</taxon>
        <taxon>Pseudomonadati</taxon>
        <taxon>Pseudomonadota</taxon>
        <taxon>Alphaproteobacteria</taxon>
        <taxon>Micropepsales</taxon>
        <taxon>Micropepsaceae</taxon>
        <taxon>Rhizomicrobium</taxon>
    </lineage>
</organism>
<keyword evidence="1" id="KW-0378">Hydrolase</keyword>
<evidence type="ECO:0000256" key="1">
    <source>
        <dbReference type="ARBA" id="ARBA00022801"/>
    </source>
</evidence>
<feature type="domain" description="Peptidase A2" evidence="2">
    <location>
        <begin position="54"/>
        <end position="88"/>
    </location>
</feature>
<evidence type="ECO:0000313" key="3">
    <source>
        <dbReference type="EMBL" id="GAA0563416.1"/>
    </source>
</evidence>
<evidence type="ECO:0000313" key="4">
    <source>
        <dbReference type="Proteomes" id="UP001499951"/>
    </source>
</evidence>
<gene>
    <name evidence="3" type="ORF">GCM10008942_09810</name>
</gene>
<dbReference type="InterPro" id="IPR001995">
    <property type="entry name" value="Peptidase_A2_cat"/>
</dbReference>
<evidence type="ECO:0000259" key="2">
    <source>
        <dbReference type="PROSITE" id="PS50175"/>
    </source>
</evidence>
<dbReference type="InterPro" id="IPR001969">
    <property type="entry name" value="Aspartic_peptidase_AS"/>
</dbReference>
<dbReference type="Proteomes" id="UP001499951">
    <property type="component" value="Unassembled WGS sequence"/>
</dbReference>
<reference evidence="3 4" key="1">
    <citation type="journal article" date="2019" name="Int. J. Syst. Evol. Microbiol.">
        <title>The Global Catalogue of Microorganisms (GCM) 10K type strain sequencing project: providing services to taxonomists for standard genome sequencing and annotation.</title>
        <authorList>
            <consortium name="The Broad Institute Genomics Platform"/>
            <consortium name="The Broad Institute Genome Sequencing Center for Infectious Disease"/>
            <person name="Wu L."/>
            <person name="Ma J."/>
        </authorList>
    </citation>
    <scope>NUCLEOTIDE SEQUENCE [LARGE SCALE GENOMIC DNA]</scope>
    <source>
        <strain evidence="3 4">JCM 15089</strain>
    </source>
</reference>
<dbReference type="PROSITE" id="PS00141">
    <property type="entry name" value="ASP_PROTEASE"/>
    <property type="match status" value="2"/>
</dbReference>
<dbReference type="Pfam" id="PF13650">
    <property type="entry name" value="Asp_protease_2"/>
    <property type="match status" value="2"/>
</dbReference>
<proteinExistence type="predicted"/>
<sequence>MAHAPLSRRRFTGSALAALPFMTEMLRAEPPIATVNDRSGHLSITVMVNGRGPFRFIVDTGADRSVLADTTAAALGLRPQGAVMLAGIIRTIRTETVNVDSLAFGEHVRRDLTLPVLPRILLQADGYLGLDVLDGRRVILNFAANELTIADPVPILLSVYHDPGINVLPAQGSGGHLRTARCSVDHHLVAALVDTGAESSMGNEALYRALLAGNPDLARHSMIALTGLTGGTAIGRLIKPSQADIGRFTLTDCPIAIADLQVFDIWGLADRPALVIGMNWLRLFKRVSVDYGRKELRFELGAAGHPTLV</sequence>
<dbReference type="Gene3D" id="2.40.70.10">
    <property type="entry name" value="Acid Proteases"/>
    <property type="match status" value="2"/>
</dbReference>
<dbReference type="CDD" id="cd05483">
    <property type="entry name" value="retropepsin_like_bacteria"/>
    <property type="match status" value="1"/>
</dbReference>
<dbReference type="EMBL" id="BAAADD010000002">
    <property type="protein sequence ID" value="GAA0563416.1"/>
    <property type="molecule type" value="Genomic_DNA"/>
</dbReference>
<comment type="caution">
    <text evidence="3">The sequence shown here is derived from an EMBL/GenBank/DDBJ whole genome shotgun (WGS) entry which is preliminary data.</text>
</comment>
<dbReference type="PROSITE" id="PS50175">
    <property type="entry name" value="ASP_PROT_RETROV"/>
    <property type="match status" value="1"/>
</dbReference>
<protein>
    <submittedName>
        <fullName evidence="3">Retropepsin-like aspartic protease</fullName>
    </submittedName>
</protein>
<dbReference type="SUPFAM" id="SSF50630">
    <property type="entry name" value="Acid proteases"/>
    <property type="match status" value="2"/>
</dbReference>
<keyword evidence="4" id="KW-1185">Reference proteome</keyword>
<dbReference type="InterPro" id="IPR034122">
    <property type="entry name" value="Retropepsin-like_bacterial"/>
</dbReference>
<name>A0ABN1EC41_9PROT</name>
<dbReference type="InterPro" id="IPR021109">
    <property type="entry name" value="Peptidase_aspartic_dom_sf"/>
</dbReference>